<dbReference type="Pfam" id="PF00856">
    <property type="entry name" value="SET"/>
    <property type="match status" value="1"/>
</dbReference>
<evidence type="ECO:0000256" key="5">
    <source>
        <dbReference type="ARBA" id="ARBA00022679"/>
    </source>
</evidence>
<evidence type="ECO:0000313" key="11">
    <source>
        <dbReference type="Proteomes" id="UP001180020"/>
    </source>
</evidence>
<dbReference type="SMART" id="SM00570">
    <property type="entry name" value="AWS"/>
    <property type="match status" value="1"/>
</dbReference>
<comment type="subcellular location">
    <subcellularLocation>
        <location evidence="2">Chromosome</location>
    </subcellularLocation>
    <subcellularLocation>
        <location evidence="1">Nucleus</location>
    </subcellularLocation>
</comment>
<dbReference type="GO" id="GO:0032259">
    <property type="term" value="P:methylation"/>
    <property type="evidence" value="ECO:0007669"/>
    <property type="project" value="UniProtKB-KW"/>
</dbReference>
<gene>
    <name evidence="10" type="primary">ASHR3</name>
    <name evidence="10" type="ORF">QJS10_CPA05g02266</name>
</gene>
<dbReference type="GO" id="GO:0005694">
    <property type="term" value="C:chromosome"/>
    <property type="evidence" value="ECO:0007669"/>
    <property type="project" value="UniProtKB-SubCell"/>
</dbReference>
<proteinExistence type="predicted"/>
<protein>
    <submittedName>
        <fullName evidence="10">Histone-lysine N-methyltransferase ASHR3</fullName>
    </submittedName>
</protein>
<dbReference type="InterPro" id="IPR025787">
    <property type="entry name" value="Hist-Lys_N-MeTrfase_SET2_plant"/>
</dbReference>
<dbReference type="SMART" id="SM00317">
    <property type="entry name" value="SET"/>
    <property type="match status" value="1"/>
</dbReference>
<keyword evidence="6" id="KW-0949">S-adenosyl-L-methionine</keyword>
<dbReference type="EMBL" id="JAUJYO010000005">
    <property type="protein sequence ID" value="KAK1317755.1"/>
    <property type="molecule type" value="Genomic_DNA"/>
</dbReference>
<dbReference type="SUPFAM" id="SSF82199">
    <property type="entry name" value="SET domain"/>
    <property type="match status" value="1"/>
</dbReference>
<organism evidence="10 11">
    <name type="scientific">Acorus calamus</name>
    <name type="common">Sweet flag</name>
    <dbReference type="NCBI Taxonomy" id="4465"/>
    <lineage>
        <taxon>Eukaryota</taxon>
        <taxon>Viridiplantae</taxon>
        <taxon>Streptophyta</taxon>
        <taxon>Embryophyta</taxon>
        <taxon>Tracheophyta</taxon>
        <taxon>Spermatophyta</taxon>
        <taxon>Magnoliopsida</taxon>
        <taxon>Liliopsida</taxon>
        <taxon>Acoraceae</taxon>
        <taxon>Acorus</taxon>
    </lineage>
</organism>
<dbReference type="InterPro" id="IPR006560">
    <property type="entry name" value="AWS_dom"/>
</dbReference>
<keyword evidence="5" id="KW-0808">Transferase</keyword>
<evidence type="ECO:0000259" key="9">
    <source>
        <dbReference type="PROSITE" id="PS51215"/>
    </source>
</evidence>
<accession>A0AAV9EWC7</accession>
<reference evidence="10" key="2">
    <citation type="submission" date="2023-06" db="EMBL/GenBank/DDBJ databases">
        <authorList>
            <person name="Ma L."/>
            <person name="Liu K.-W."/>
            <person name="Li Z."/>
            <person name="Hsiao Y.-Y."/>
            <person name="Qi Y."/>
            <person name="Fu T."/>
            <person name="Tang G."/>
            <person name="Zhang D."/>
            <person name="Sun W.-H."/>
            <person name="Liu D.-K."/>
            <person name="Li Y."/>
            <person name="Chen G.-Z."/>
            <person name="Liu X.-D."/>
            <person name="Liao X.-Y."/>
            <person name="Jiang Y.-T."/>
            <person name="Yu X."/>
            <person name="Hao Y."/>
            <person name="Huang J."/>
            <person name="Zhao X.-W."/>
            <person name="Ke S."/>
            <person name="Chen Y.-Y."/>
            <person name="Wu W.-L."/>
            <person name="Hsu J.-L."/>
            <person name="Lin Y.-F."/>
            <person name="Huang M.-D."/>
            <person name="Li C.-Y."/>
            <person name="Huang L."/>
            <person name="Wang Z.-W."/>
            <person name="Zhao X."/>
            <person name="Zhong W.-Y."/>
            <person name="Peng D.-H."/>
            <person name="Ahmad S."/>
            <person name="Lan S."/>
            <person name="Zhang J.-S."/>
            <person name="Tsai W.-C."/>
            <person name="Van De Peer Y."/>
            <person name="Liu Z.-J."/>
        </authorList>
    </citation>
    <scope>NUCLEOTIDE SEQUENCE</scope>
    <source>
        <strain evidence="10">CP</strain>
        <tissue evidence="10">Leaves</tissue>
    </source>
</reference>
<keyword evidence="7" id="KW-0539">Nucleus</keyword>
<evidence type="ECO:0000259" key="8">
    <source>
        <dbReference type="PROSITE" id="PS50280"/>
    </source>
</evidence>
<dbReference type="Proteomes" id="UP001180020">
    <property type="component" value="Unassembled WGS sequence"/>
</dbReference>
<dbReference type="GO" id="GO:0005634">
    <property type="term" value="C:nucleus"/>
    <property type="evidence" value="ECO:0007669"/>
    <property type="project" value="UniProtKB-SubCell"/>
</dbReference>
<evidence type="ECO:0000256" key="3">
    <source>
        <dbReference type="ARBA" id="ARBA00022454"/>
    </source>
</evidence>
<evidence type="ECO:0000256" key="2">
    <source>
        <dbReference type="ARBA" id="ARBA00004286"/>
    </source>
</evidence>
<dbReference type="InterPro" id="IPR001214">
    <property type="entry name" value="SET_dom"/>
</dbReference>
<evidence type="ECO:0000256" key="7">
    <source>
        <dbReference type="ARBA" id="ARBA00023242"/>
    </source>
</evidence>
<evidence type="ECO:0000256" key="4">
    <source>
        <dbReference type="ARBA" id="ARBA00022603"/>
    </source>
</evidence>
<keyword evidence="11" id="KW-1185">Reference proteome</keyword>
<comment type="caution">
    <text evidence="10">The sequence shown here is derived from an EMBL/GenBank/DDBJ whole genome shotgun (WGS) entry which is preliminary data.</text>
</comment>
<evidence type="ECO:0000256" key="6">
    <source>
        <dbReference type="ARBA" id="ARBA00022691"/>
    </source>
</evidence>
<dbReference type="InterPro" id="IPR046341">
    <property type="entry name" value="SET_dom_sf"/>
</dbReference>
<dbReference type="InterPro" id="IPR050777">
    <property type="entry name" value="SET2_Histone-Lys_MeTrsfase"/>
</dbReference>
<sequence>MPDLGNLLIPSSIPSLLSCDRIDGQADADAVQSEVPGGEATAWLCRWDLRLRHSELHSSDRPLKNGIRIAVRKRSAGPGRPASGTNLAEHVKAWAEGKMASGADKGECFLPFLDNAPRLVECHSCNKFIFPGDQVFCSVRDCHEAFHKRCAKRKDPECSKHHADPTSDVEEIFCRLPLPYIEEEYNIESMWKDIMENNVEPTPYIHIRRSILSHVILEPNVYLMKKKRDDTVDDSGCKNCKTGGTCDEDCVCRGQSISCSKACSCSDSCTNRPFRREKKVKIVKTRLCGWGVKAAESIKKGDFVIEYIGEVINDALCEQRLWDMKHRGDQNFYMCEIRKDFTIDATFKGNASRFLNHSCNPNCKLEKWQVDGETRVGVFAAQAIEAGEQLTYDYRYWRIIPVMNKELEKQNMVLPSVTLMWADGPNLAMRYDGPALSLE</sequence>
<evidence type="ECO:0000313" key="10">
    <source>
        <dbReference type="EMBL" id="KAK1317755.1"/>
    </source>
</evidence>
<evidence type="ECO:0000256" key="1">
    <source>
        <dbReference type="ARBA" id="ARBA00004123"/>
    </source>
</evidence>
<feature type="domain" description="AWS" evidence="9">
    <location>
        <begin position="233"/>
        <end position="278"/>
    </location>
</feature>
<keyword evidence="4" id="KW-0489">Methyltransferase</keyword>
<dbReference type="PROSITE" id="PS51578">
    <property type="entry name" value="SAM_MT43_SET2_2"/>
    <property type="match status" value="1"/>
</dbReference>
<dbReference type="FunFam" id="2.170.270.10:FF:000043">
    <property type="entry name" value="Histone-lysine N-methyltransferase"/>
    <property type="match status" value="1"/>
</dbReference>
<reference evidence="10" key="1">
    <citation type="journal article" date="2023" name="Nat. Commun.">
        <title>Diploid and tetraploid genomes of Acorus and the evolution of monocots.</title>
        <authorList>
            <person name="Ma L."/>
            <person name="Liu K.W."/>
            <person name="Li Z."/>
            <person name="Hsiao Y.Y."/>
            <person name="Qi Y."/>
            <person name="Fu T."/>
            <person name="Tang G.D."/>
            <person name="Zhang D."/>
            <person name="Sun W.H."/>
            <person name="Liu D.K."/>
            <person name="Li Y."/>
            <person name="Chen G.Z."/>
            <person name="Liu X.D."/>
            <person name="Liao X.Y."/>
            <person name="Jiang Y.T."/>
            <person name="Yu X."/>
            <person name="Hao Y."/>
            <person name="Huang J."/>
            <person name="Zhao X.W."/>
            <person name="Ke S."/>
            <person name="Chen Y.Y."/>
            <person name="Wu W.L."/>
            <person name="Hsu J.L."/>
            <person name="Lin Y.F."/>
            <person name="Huang M.D."/>
            <person name="Li C.Y."/>
            <person name="Huang L."/>
            <person name="Wang Z.W."/>
            <person name="Zhao X."/>
            <person name="Zhong W.Y."/>
            <person name="Peng D.H."/>
            <person name="Ahmad S."/>
            <person name="Lan S."/>
            <person name="Zhang J.S."/>
            <person name="Tsai W.C."/>
            <person name="Van de Peer Y."/>
            <person name="Liu Z.J."/>
        </authorList>
    </citation>
    <scope>NUCLEOTIDE SEQUENCE</scope>
    <source>
        <strain evidence="10">CP</strain>
    </source>
</reference>
<dbReference type="PROSITE" id="PS50280">
    <property type="entry name" value="SET"/>
    <property type="match status" value="1"/>
</dbReference>
<keyword evidence="3" id="KW-0158">Chromosome</keyword>
<name>A0AAV9EWC7_ACOCL</name>
<dbReference type="AlphaFoldDB" id="A0AAV9EWC7"/>
<dbReference type="Gene3D" id="2.170.270.10">
    <property type="entry name" value="SET domain"/>
    <property type="match status" value="1"/>
</dbReference>
<dbReference type="GO" id="GO:0042054">
    <property type="term" value="F:histone methyltransferase activity"/>
    <property type="evidence" value="ECO:0007669"/>
    <property type="project" value="InterPro"/>
</dbReference>
<feature type="domain" description="SET" evidence="8">
    <location>
        <begin position="278"/>
        <end position="395"/>
    </location>
</feature>
<dbReference type="PROSITE" id="PS51215">
    <property type="entry name" value="AWS"/>
    <property type="match status" value="1"/>
</dbReference>
<dbReference type="PANTHER" id="PTHR22884">
    <property type="entry name" value="SET DOMAIN PROTEINS"/>
    <property type="match status" value="1"/>
</dbReference>